<dbReference type="EMBL" id="JAPDNT010000014">
    <property type="protein sequence ID" value="MCW3475972.1"/>
    <property type="molecule type" value="Genomic_DNA"/>
</dbReference>
<gene>
    <name evidence="1" type="ORF">OL599_15445</name>
</gene>
<dbReference type="RefSeq" id="WP_264714706.1">
    <property type="nucleotide sequence ID" value="NZ_JAPDNT010000014.1"/>
</dbReference>
<name>A0AA41YP79_9PROT</name>
<evidence type="ECO:0000313" key="1">
    <source>
        <dbReference type="EMBL" id="MCW3475972.1"/>
    </source>
</evidence>
<reference evidence="1" key="2">
    <citation type="submission" date="2022-10" db="EMBL/GenBank/DDBJ databases">
        <authorList>
            <person name="Trinh H.N."/>
        </authorList>
    </citation>
    <scope>NUCLEOTIDE SEQUENCE</scope>
    <source>
        <strain evidence="1">RN2-1</strain>
    </source>
</reference>
<dbReference type="AlphaFoldDB" id="A0AA41YP79"/>
<protein>
    <submittedName>
        <fullName evidence="1">Uncharacterized protein</fullName>
    </submittedName>
</protein>
<organism evidence="1 2">
    <name type="scientific">Limobrevibacterium gyesilva</name>
    <dbReference type="NCBI Taxonomy" id="2991712"/>
    <lineage>
        <taxon>Bacteria</taxon>
        <taxon>Pseudomonadati</taxon>
        <taxon>Pseudomonadota</taxon>
        <taxon>Alphaproteobacteria</taxon>
        <taxon>Acetobacterales</taxon>
        <taxon>Acetobacteraceae</taxon>
        <taxon>Limobrevibacterium</taxon>
    </lineage>
</organism>
<comment type="caution">
    <text evidence="1">The sequence shown here is derived from an EMBL/GenBank/DDBJ whole genome shotgun (WGS) entry which is preliminary data.</text>
</comment>
<evidence type="ECO:0000313" key="2">
    <source>
        <dbReference type="Proteomes" id="UP001165679"/>
    </source>
</evidence>
<sequence>MATAGNSRLLGGLDALVRAAGAKVWSARLAELGRSAAASQRVGRALLRHHAIEITVDRLRRTGLDRAPTPAEARIIALTAEAASLFATLSAPGKARMRAALRQGLSGENTLVPLYHLLRTAALKRARGFEVRFAGFEDGAPFDLLIRRDGMDAEIACDVVSAEDGRDVHRGAWVRLVDAIDPDLQTWLAAHPGRYLLKLTLPQGLRGEQDRLAALHGRIRTMLAGSRRADHDEAAVLRLDPLMLAAAQADELGLLSSLRREFGHEAHLAVTSAGDGVFVLAARAGRENEVAAAIRRRMAAIAPTRLTGARPGILAMFVEDTDRAEWRHLRDRLELEGEARQFLTNPEARRVVAVTCASRLELFGAGAPDGAPDGEVRFRNPAHPSAKAAALAPAVASSV</sequence>
<accession>A0AA41YP79</accession>
<reference evidence="1" key="1">
    <citation type="submission" date="2022-09" db="EMBL/GenBank/DDBJ databases">
        <title>Rhodovastum sp. nov. RN2-1 isolated from soil in Seongnam, South Korea.</title>
        <authorList>
            <person name="Le N.T."/>
        </authorList>
    </citation>
    <scope>NUCLEOTIDE SEQUENCE</scope>
    <source>
        <strain evidence="1">RN2-1</strain>
    </source>
</reference>
<proteinExistence type="predicted"/>
<keyword evidence="2" id="KW-1185">Reference proteome</keyword>
<dbReference type="Proteomes" id="UP001165679">
    <property type="component" value="Unassembled WGS sequence"/>
</dbReference>